<accession>A0A0R3U480</accession>
<dbReference type="AlphaFoldDB" id="A0A0R3U480"/>
<sequence length="230" mass="25762">MQVDYKRPFQQSPAKRMHFKKVAPQALAQGERDEISIDLSHGLNLPLEVTFMQVTSHPLNFRINCKRSLFCVWSWQLRSNNWLHPTHVKSWRKMPLCSDADAAKVEVKKHVVVCPRGCLVQAGPVVCESTSTHHRDGAWPSIGECGQVDGGQHQMWAAPGRAAVVDGGTESKHRRGGPFEQYRPDRQTTCGVVSENSESRQDKSSLTCCCSVCIELTHGDDDDDDYDYPA</sequence>
<keyword evidence="2" id="KW-1185">Reference proteome</keyword>
<dbReference type="Proteomes" id="UP000267029">
    <property type="component" value="Unassembled WGS sequence"/>
</dbReference>
<name>A0A0R3U480_MESCO</name>
<protein>
    <submittedName>
        <fullName evidence="1">Uncharacterized protein</fullName>
    </submittedName>
</protein>
<evidence type="ECO:0000313" key="1">
    <source>
        <dbReference type="EMBL" id="VDD75437.1"/>
    </source>
</evidence>
<organism evidence="1 2">
    <name type="scientific">Mesocestoides corti</name>
    <name type="common">Flatworm</name>
    <dbReference type="NCBI Taxonomy" id="53468"/>
    <lineage>
        <taxon>Eukaryota</taxon>
        <taxon>Metazoa</taxon>
        <taxon>Spiralia</taxon>
        <taxon>Lophotrochozoa</taxon>
        <taxon>Platyhelminthes</taxon>
        <taxon>Cestoda</taxon>
        <taxon>Eucestoda</taxon>
        <taxon>Cyclophyllidea</taxon>
        <taxon>Mesocestoididae</taxon>
        <taxon>Mesocestoides</taxon>
    </lineage>
</organism>
<dbReference type="EMBL" id="UXSR01000181">
    <property type="protein sequence ID" value="VDD75437.1"/>
    <property type="molecule type" value="Genomic_DNA"/>
</dbReference>
<gene>
    <name evidence="1" type="ORF">MCOS_LOCUS1440</name>
</gene>
<proteinExistence type="predicted"/>
<reference evidence="1 2" key="1">
    <citation type="submission" date="2018-10" db="EMBL/GenBank/DDBJ databases">
        <authorList>
            <consortium name="Pathogen Informatics"/>
        </authorList>
    </citation>
    <scope>NUCLEOTIDE SEQUENCE [LARGE SCALE GENOMIC DNA]</scope>
</reference>
<evidence type="ECO:0000313" key="2">
    <source>
        <dbReference type="Proteomes" id="UP000267029"/>
    </source>
</evidence>